<accession>A0A327XF17</accession>
<keyword evidence="10" id="KW-1185">Reference proteome</keyword>
<dbReference type="EMBL" id="QLMC01000001">
    <property type="protein sequence ID" value="RAK02796.1"/>
    <property type="molecule type" value="Genomic_DNA"/>
</dbReference>
<protein>
    <submittedName>
        <fullName evidence="9">Putative ABC transport system permease protein</fullName>
    </submittedName>
</protein>
<organism evidence="9 10">
    <name type="scientific">Larkinella arboricola</name>
    <dbReference type="NCBI Taxonomy" id="643671"/>
    <lineage>
        <taxon>Bacteria</taxon>
        <taxon>Pseudomonadati</taxon>
        <taxon>Bacteroidota</taxon>
        <taxon>Cytophagia</taxon>
        <taxon>Cytophagales</taxon>
        <taxon>Spirosomataceae</taxon>
        <taxon>Larkinella</taxon>
    </lineage>
</organism>
<feature type="domain" description="MacB-like periplasmic core" evidence="8">
    <location>
        <begin position="20"/>
        <end position="237"/>
    </location>
</feature>
<evidence type="ECO:0000259" key="7">
    <source>
        <dbReference type="Pfam" id="PF02687"/>
    </source>
</evidence>
<dbReference type="Proteomes" id="UP000248790">
    <property type="component" value="Unassembled WGS sequence"/>
</dbReference>
<keyword evidence="3 6" id="KW-0812">Transmembrane</keyword>
<sequence length="808" mass="89631">MIRSYFKIAWRNLLKNKVFSLINSVGLSVGLTCCILIAAFVKDELSYDRYPAQAEQIYRVGVRLIGNGAVTEFPNADMAVGQGIQRAFPEVEASTRLFRRGQIFIRYQEKNSKEKSIAMIDSNFLEIFSIPFLEGDPKTALREPNSMVVTKAFAERFFGGEPALGKVLKFGQDQQARKITGVIDAIPKNSHFHFDIFLSTVGEAFAQRQDWSNVSTYTYLVLKKGADPQKLEAKLPQLVAEHVVPEVQRDMGVSLAEAQKSVDTFRFFLQPLTDIHLHSATKYELEPNGNINYVYIFSVLAVFILLLAIVNFTNLSTAGAAKRSKEIGIRKVMGSVKGQLVGQFLIESIVITFLSLLFSLGLITMFLPFFNELSGKQIELDSFFTAPNLAVLFGFGLIVGLLAGTYPAFFLAFSKITTVLKGGSVLQTSSRNGLRSGLVVFQFAISGILIIATIVSYQQLKFMQNKTQGFDKEQVMVIHDTYTLGTNETVFKDQLRQDSRIVQASLSRSIPLSNEGQEGTQIYGKDPVKKQTTREIQTAIFRIDDQYLPTLGIKLRQGRNFSKAFPSDSSAVIINEAVVRELGWGPINPIGKTLVRSGRKEFTVIGVVKDFHYASARQKIAPLMLLLGYNSGAVQVKVKADDAAGVIAAIREKWEAFNPPAPFTYTFLDDRFEALYESEQKTGSLFTVFAGISIVIACLGLFGLATFTAEQRTKEIGVRKVMGATSSSIVLLLTKDFLKLVLIAVLIAFPIAGWVMNHWLQDFAYRIDLAWWVFALAAFLAVGIALLTISFQSIKAALMNPVKSLRSE</sequence>
<proteinExistence type="predicted"/>
<feature type="domain" description="ABC3 transporter permease C-terminal" evidence="7">
    <location>
        <begin position="299"/>
        <end position="412"/>
    </location>
</feature>
<dbReference type="GO" id="GO:0022857">
    <property type="term" value="F:transmembrane transporter activity"/>
    <property type="evidence" value="ECO:0007669"/>
    <property type="project" value="TreeGrafter"/>
</dbReference>
<evidence type="ECO:0000256" key="5">
    <source>
        <dbReference type="ARBA" id="ARBA00023136"/>
    </source>
</evidence>
<feature type="transmembrane region" description="Helical" evidence="6">
    <location>
        <begin position="737"/>
        <end position="757"/>
    </location>
</feature>
<evidence type="ECO:0000256" key="2">
    <source>
        <dbReference type="ARBA" id="ARBA00022475"/>
    </source>
</evidence>
<dbReference type="InterPro" id="IPR050250">
    <property type="entry name" value="Macrolide_Exporter_MacB"/>
</dbReference>
<feature type="domain" description="MacB-like periplasmic core" evidence="8">
    <location>
        <begin position="506"/>
        <end position="646"/>
    </location>
</feature>
<gene>
    <name evidence="9" type="ORF">LX87_00916</name>
</gene>
<evidence type="ECO:0000256" key="1">
    <source>
        <dbReference type="ARBA" id="ARBA00004651"/>
    </source>
</evidence>
<dbReference type="OrthoDB" id="5933722at2"/>
<evidence type="ECO:0000313" key="9">
    <source>
        <dbReference type="EMBL" id="RAK02796.1"/>
    </source>
</evidence>
<reference evidence="9 10" key="1">
    <citation type="submission" date="2018-06" db="EMBL/GenBank/DDBJ databases">
        <title>Genomic Encyclopedia of Archaeal and Bacterial Type Strains, Phase II (KMG-II): from individual species to whole genera.</title>
        <authorList>
            <person name="Goeker M."/>
        </authorList>
    </citation>
    <scope>NUCLEOTIDE SEQUENCE [LARGE SCALE GENOMIC DNA]</scope>
    <source>
        <strain evidence="9 10">DSM 21851</strain>
    </source>
</reference>
<comment type="caution">
    <text evidence="9">The sequence shown here is derived from an EMBL/GenBank/DDBJ whole genome shotgun (WGS) entry which is preliminary data.</text>
</comment>
<dbReference type="Pfam" id="PF02687">
    <property type="entry name" value="FtsX"/>
    <property type="match status" value="2"/>
</dbReference>
<feature type="transmembrane region" description="Helical" evidence="6">
    <location>
        <begin position="685"/>
        <end position="709"/>
    </location>
</feature>
<evidence type="ECO:0000313" key="10">
    <source>
        <dbReference type="Proteomes" id="UP000248790"/>
    </source>
</evidence>
<keyword evidence="5 6" id="KW-0472">Membrane</keyword>
<feature type="transmembrane region" description="Helical" evidence="6">
    <location>
        <begin position="390"/>
        <end position="413"/>
    </location>
</feature>
<name>A0A327XF17_LARAB</name>
<dbReference type="PANTHER" id="PTHR30572">
    <property type="entry name" value="MEMBRANE COMPONENT OF TRANSPORTER-RELATED"/>
    <property type="match status" value="1"/>
</dbReference>
<dbReference type="AlphaFoldDB" id="A0A327XF17"/>
<dbReference type="PANTHER" id="PTHR30572:SF18">
    <property type="entry name" value="ABC-TYPE MACROLIDE FAMILY EXPORT SYSTEM PERMEASE COMPONENT 2"/>
    <property type="match status" value="1"/>
</dbReference>
<feature type="transmembrane region" description="Helical" evidence="6">
    <location>
        <begin position="434"/>
        <end position="457"/>
    </location>
</feature>
<evidence type="ECO:0000256" key="3">
    <source>
        <dbReference type="ARBA" id="ARBA00022692"/>
    </source>
</evidence>
<dbReference type="RefSeq" id="WP_111626964.1">
    <property type="nucleotide sequence ID" value="NZ_QLMC01000001.1"/>
</dbReference>
<feature type="transmembrane region" description="Helical" evidence="6">
    <location>
        <begin position="769"/>
        <end position="789"/>
    </location>
</feature>
<dbReference type="Pfam" id="PF12704">
    <property type="entry name" value="MacB_PCD"/>
    <property type="match status" value="2"/>
</dbReference>
<keyword evidence="2" id="KW-1003">Cell membrane</keyword>
<feature type="transmembrane region" description="Helical" evidence="6">
    <location>
        <begin position="293"/>
        <end position="319"/>
    </location>
</feature>
<feature type="transmembrane region" description="Helical" evidence="6">
    <location>
        <begin position="340"/>
        <end position="370"/>
    </location>
</feature>
<dbReference type="GO" id="GO:0005886">
    <property type="term" value="C:plasma membrane"/>
    <property type="evidence" value="ECO:0007669"/>
    <property type="project" value="UniProtKB-SubCell"/>
</dbReference>
<evidence type="ECO:0000256" key="4">
    <source>
        <dbReference type="ARBA" id="ARBA00022989"/>
    </source>
</evidence>
<dbReference type="InterPro" id="IPR025857">
    <property type="entry name" value="MacB_PCD"/>
</dbReference>
<feature type="domain" description="ABC3 transporter permease C-terminal" evidence="7">
    <location>
        <begin position="688"/>
        <end position="801"/>
    </location>
</feature>
<evidence type="ECO:0000259" key="8">
    <source>
        <dbReference type="Pfam" id="PF12704"/>
    </source>
</evidence>
<keyword evidence="4 6" id="KW-1133">Transmembrane helix</keyword>
<comment type="subcellular location">
    <subcellularLocation>
        <location evidence="1">Cell membrane</location>
        <topology evidence="1">Multi-pass membrane protein</topology>
    </subcellularLocation>
</comment>
<dbReference type="InterPro" id="IPR003838">
    <property type="entry name" value="ABC3_permease_C"/>
</dbReference>
<evidence type="ECO:0000256" key="6">
    <source>
        <dbReference type="SAM" id="Phobius"/>
    </source>
</evidence>
<feature type="transmembrane region" description="Helical" evidence="6">
    <location>
        <begin position="21"/>
        <end position="41"/>
    </location>
</feature>